<feature type="region of interest" description="Disordered" evidence="1">
    <location>
        <begin position="1"/>
        <end position="30"/>
    </location>
</feature>
<evidence type="ECO:0000313" key="4">
    <source>
        <dbReference type="WBParaSite" id="ECPE_0000179101-mRNA-1"/>
    </source>
</evidence>
<name>A0A183A4A6_9TREM</name>
<dbReference type="EMBL" id="UZAN01015463">
    <property type="protein sequence ID" value="VDP46484.1"/>
    <property type="molecule type" value="Genomic_DNA"/>
</dbReference>
<evidence type="ECO:0000256" key="1">
    <source>
        <dbReference type="SAM" id="MobiDB-lite"/>
    </source>
</evidence>
<evidence type="ECO:0000313" key="3">
    <source>
        <dbReference type="Proteomes" id="UP000272942"/>
    </source>
</evidence>
<keyword evidence="3" id="KW-1185">Reference proteome</keyword>
<gene>
    <name evidence="2" type="ORF">ECPE_LOCUS1791</name>
</gene>
<feature type="region of interest" description="Disordered" evidence="1">
    <location>
        <begin position="239"/>
        <end position="346"/>
    </location>
</feature>
<dbReference type="WBParaSite" id="ECPE_0000179101-mRNA-1">
    <property type="protein sequence ID" value="ECPE_0000179101-mRNA-1"/>
    <property type="gene ID" value="ECPE_0000179101"/>
</dbReference>
<feature type="compositionally biased region" description="Low complexity" evidence="1">
    <location>
        <begin position="307"/>
        <end position="318"/>
    </location>
</feature>
<reference evidence="2 3" key="2">
    <citation type="submission" date="2018-11" db="EMBL/GenBank/DDBJ databases">
        <authorList>
            <consortium name="Pathogen Informatics"/>
        </authorList>
    </citation>
    <scope>NUCLEOTIDE SEQUENCE [LARGE SCALE GENOMIC DNA]</scope>
    <source>
        <strain evidence="2 3">Egypt</strain>
    </source>
</reference>
<dbReference type="AlphaFoldDB" id="A0A183A4A6"/>
<reference evidence="4" key="1">
    <citation type="submission" date="2016-06" db="UniProtKB">
        <authorList>
            <consortium name="WormBaseParasite"/>
        </authorList>
    </citation>
    <scope>IDENTIFICATION</scope>
</reference>
<feature type="compositionally biased region" description="Polar residues" evidence="1">
    <location>
        <begin position="243"/>
        <end position="270"/>
    </location>
</feature>
<protein>
    <submittedName>
        <fullName evidence="2 4">Uncharacterized protein</fullName>
    </submittedName>
</protein>
<proteinExistence type="predicted"/>
<feature type="region of interest" description="Disordered" evidence="1">
    <location>
        <begin position="115"/>
        <end position="180"/>
    </location>
</feature>
<feature type="compositionally biased region" description="Polar residues" evidence="1">
    <location>
        <begin position="130"/>
        <end position="173"/>
    </location>
</feature>
<evidence type="ECO:0000313" key="2">
    <source>
        <dbReference type="EMBL" id="VDP46484.1"/>
    </source>
</evidence>
<organism evidence="4">
    <name type="scientific">Echinostoma caproni</name>
    <dbReference type="NCBI Taxonomy" id="27848"/>
    <lineage>
        <taxon>Eukaryota</taxon>
        <taxon>Metazoa</taxon>
        <taxon>Spiralia</taxon>
        <taxon>Lophotrochozoa</taxon>
        <taxon>Platyhelminthes</taxon>
        <taxon>Trematoda</taxon>
        <taxon>Digenea</taxon>
        <taxon>Plagiorchiida</taxon>
        <taxon>Echinostomata</taxon>
        <taxon>Echinostomatoidea</taxon>
        <taxon>Echinostomatidae</taxon>
        <taxon>Echinostoma</taxon>
    </lineage>
</organism>
<sequence>MPSNPGTLPNTVGSETQLLKSSLSNGPKTTANQQVVKKYYHLQEEHQQNFVQSQNNQNSHNTEKQINHIQNTRIINNVQSGTSKSKLKARELPHLAGPTNRDLFAQSPVAVHHVSSVSQQNRRSDDLSEELTSFASETRPISPQSGFSPSPEFTTSSNAVFTNNSRVSPSSPYKSPMNARKMLTNDSRVGKRVEYHTRERVQSAVTSAPPAEDIVESVMPLEGNQQRLKLFEAPPWMKRAAHHSTSSTGRHTPSVTGASTTEGSSNNTTVVERRHVARASPATGAASTSHFRRVGSLPHSSTHSKRLSSSVPAKTSSSTIKENEIVVRRNGSFSPPPRRVTTDSDP</sequence>
<accession>A0A183A4A6</accession>
<dbReference type="Proteomes" id="UP000272942">
    <property type="component" value="Unassembled WGS sequence"/>
</dbReference>